<dbReference type="InterPro" id="IPR040442">
    <property type="entry name" value="Pyrv_kinase-like_dom_sf"/>
</dbReference>
<dbReference type="RefSeq" id="WP_162415208.1">
    <property type="nucleotide sequence ID" value="NZ_JAHQXE010000004.1"/>
</dbReference>
<evidence type="ECO:0000259" key="4">
    <source>
        <dbReference type="Pfam" id="PF03328"/>
    </source>
</evidence>
<comment type="caution">
    <text evidence="5">The sequence shown here is derived from an EMBL/GenBank/DDBJ whole genome shotgun (WGS) entry which is preliminary data.</text>
</comment>
<dbReference type="InterPro" id="IPR050251">
    <property type="entry name" value="HpcH-HpaI_aldolase"/>
</dbReference>
<dbReference type="GO" id="GO:0005737">
    <property type="term" value="C:cytoplasm"/>
    <property type="evidence" value="ECO:0007669"/>
    <property type="project" value="TreeGrafter"/>
</dbReference>
<dbReference type="GO" id="GO:0046872">
    <property type="term" value="F:metal ion binding"/>
    <property type="evidence" value="ECO:0007669"/>
    <property type="project" value="UniProtKB-KW"/>
</dbReference>
<organism evidence="5 6">
    <name type="scientific">Haloarcula salina</name>
    <dbReference type="NCBI Taxonomy" id="1429914"/>
    <lineage>
        <taxon>Archaea</taxon>
        <taxon>Methanobacteriati</taxon>
        <taxon>Methanobacteriota</taxon>
        <taxon>Stenosarchaea group</taxon>
        <taxon>Halobacteria</taxon>
        <taxon>Halobacteriales</taxon>
        <taxon>Haloarculaceae</taxon>
        <taxon>Haloarcula</taxon>
    </lineage>
</organism>
<evidence type="ECO:0000313" key="5">
    <source>
        <dbReference type="EMBL" id="MBV0902969.1"/>
    </source>
</evidence>
<evidence type="ECO:0000256" key="1">
    <source>
        <dbReference type="ARBA" id="ARBA00005568"/>
    </source>
</evidence>
<dbReference type="GO" id="GO:0016832">
    <property type="term" value="F:aldehyde-lyase activity"/>
    <property type="evidence" value="ECO:0007669"/>
    <property type="project" value="TreeGrafter"/>
</dbReference>
<protein>
    <submittedName>
        <fullName evidence="5">Aldolase</fullName>
    </submittedName>
</protein>
<gene>
    <name evidence="5" type="ORF">KTS37_14335</name>
</gene>
<reference evidence="5" key="1">
    <citation type="submission" date="2021-06" db="EMBL/GenBank/DDBJ databases">
        <title>New haloarchaea isolates fom saline soil.</title>
        <authorList>
            <person name="Duran-Viseras A."/>
            <person name="Sanchez-Porro C.S."/>
            <person name="Ventosa A."/>
        </authorList>
    </citation>
    <scope>NUCLEOTIDE SEQUENCE</scope>
    <source>
        <strain evidence="5">JCM 18369</strain>
    </source>
</reference>
<dbReference type="EMBL" id="JAHQXE010000004">
    <property type="protein sequence ID" value="MBV0902969.1"/>
    <property type="molecule type" value="Genomic_DNA"/>
</dbReference>
<dbReference type="Proteomes" id="UP001166304">
    <property type="component" value="Unassembled WGS sequence"/>
</dbReference>
<keyword evidence="3" id="KW-0456">Lyase</keyword>
<evidence type="ECO:0000313" key="6">
    <source>
        <dbReference type="Proteomes" id="UP001166304"/>
    </source>
</evidence>
<dbReference type="SUPFAM" id="SSF51621">
    <property type="entry name" value="Phosphoenolpyruvate/pyruvate domain"/>
    <property type="match status" value="1"/>
</dbReference>
<proteinExistence type="inferred from homology"/>
<feature type="domain" description="HpcH/HpaI aldolase/citrate lyase" evidence="4">
    <location>
        <begin position="16"/>
        <end position="241"/>
    </location>
</feature>
<dbReference type="InterPro" id="IPR015813">
    <property type="entry name" value="Pyrv/PenolPyrv_kinase-like_dom"/>
</dbReference>
<sequence length="265" mass="28286">MTHIKDAIESADNPLGTWISVGHPTVAEATAQLDLDFLLVDMEHTTMDLETIESMARGVDAAPGDTDMIVRVPWNDPVRLKRVIDIGVAGVMVPMVGSAEEAEELVRSLRYPPDGIRGIAGSRATRYGKNFEEYVTSANGSILTIAQIETERGMENAREVAAVDGIDSLFVGPADLSGSLGMFAEWDSAEFDEAVQSIIDDSHAADVPVGTLTTDIGGDAIESRVEQGFDFLIAGKDVALLMDSVEVAIDNYADALDKPLSASND</sequence>
<dbReference type="Pfam" id="PF03328">
    <property type="entry name" value="HpcH_HpaI"/>
    <property type="match status" value="1"/>
</dbReference>
<dbReference type="PANTHER" id="PTHR30502:SF0">
    <property type="entry name" value="PHOSPHOENOLPYRUVATE CARBOXYLASE FAMILY PROTEIN"/>
    <property type="match status" value="1"/>
</dbReference>
<evidence type="ECO:0000256" key="2">
    <source>
        <dbReference type="ARBA" id="ARBA00022723"/>
    </source>
</evidence>
<name>A0AA41G3V2_9EURY</name>
<accession>A0AA41G3V2</accession>
<dbReference type="Gene3D" id="3.20.20.60">
    <property type="entry name" value="Phosphoenolpyruvate-binding domains"/>
    <property type="match status" value="1"/>
</dbReference>
<evidence type="ECO:0000256" key="3">
    <source>
        <dbReference type="ARBA" id="ARBA00023239"/>
    </source>
</evidence>
<comment type="similarity">
    <text evidence="1">Belongs to the HpcH/HpaI aldolase family.</text>
</comment>
<keyword evidence="6" id="KW-1185">Reference proteome</keyword>
<dbReference type="AlphaFoldDB" id="A0AA41G3V2"/>
<keyword evidence="2" id="KW-0479">Metal-binding</keyword>
<dbReference type="PANTHER" id="PTHR30502">
    <property type="entry name" value="2-KETO-3-DEOXY-L-RHAMNONATE ALDOLASE"/>
    <property type="match status" value="1"/>
</dbReference>
<dbReference type="InterPro" id="IPR005000">
    <property type="entry name" value="Aldolase/citrate-lyase_domain"/>
</dbReference>